<dbReference type="InterPro" id="IPR022507">
    <property type="entry name" value="Metallophosphoesterase_RPA4764"/>
</dbReference>
<proteinExistence type="predicted"/>
<keyword evidence="1" id="KW-0812">Transmembrane</keyword>
<accession>A0A2V2MXX4</accession>
<dbReference type="Gene3D" id="3.60.21.10">
    <property type="match status" value="2"/>
</dbReference>
<dbReference type="Proteomes" id="UP000245934">
    <property type="component" value="Unassembled WGS sequence"/>
</dbReference>
<comment type="caution">
    <text evidence="2">The sequence shown here is derived from an EMBL/GenBank/DDBJ whole genome shotgun (WGS) entry which is preliminary data.</text>
</comment>
<evidence type="ECO:0000313" key="3">
    <source>
        <dbReference type="Proteomes" id="UP000245934"/>
    </source>
</evidence>
<feature type="transmembrane region" description="Helical" evidence="1">
    <location>
        <begin position="12"/>
        <end position="32"/>
    </location>
</feature>
<keyword evidence="1" id="KW-0472">Membrane</keyword>
<keyword evidence="1" id="KW-1133">Transmembrane helix</keyword>
<dbReference type="PANTHER" id="PTHR43143">
    <property type="entry name" value="METALLOPHOSPHOESTERASE, CALCINEURIN SUPERFAMILY"/>
    <property type="match status" value="1"/>
</dbReference>
<keyword evidence="3" id="KW-1185">Reference proteome</keyword>
<gene>
    <name evidence="2" type="ORF">DLD82_14490</name>
</gene>
<dbReference type="SUPFAM" id="SSF56300">
    <property type="entry name" value="Metallo-dependent phosphatases"/>
    <property type="match status" value="1"/>
</dbReference>
<dbReference type="InterPro" id="IPR051918">
    <property type="entry name" value="STPP_CPPED1"/>
</dbReference>
<dbReference type="EMBL" id="QGMZ01000038">
    <property type="protein sequence ID" value="PWR71100.1"/>
    <property type="molecule type" value="Genomic_DNA"/>
</dbReference>
<evidence type="ECO:0000256" key="1">
    <source>
        <dbReference type="SAM" id="Phobius"/>
    </source>
</evidence>
<protein>
    <submittedName>
        <fullName evidence="2">TIGR03768 family metallophosphoesterase</fullName>
    </submittedName>
</protein>
<reference evidence="2 3" key="1">
    <citation type="submission" date="2018-05" db="EMBL/GenBank/DDBJ databases">
        <title>Draft genome of Methanospirillum stamsii Pt1.</title>
        <authorList>
            <person name="Dueholm M.S."/>
            <person name="Nielsen P.H."/>
            <person name="Bakmann L.F."/>
            <person name="Otzen D.E."/>
        </authorList>
    </citation>
    <scope>NUCLEOTIDE SEQUENCE [LARGE SCALE GENOMIC DNA]</scope>
    <source>
        <strain evidence="2 3">Pt1</strain>
    </source>
</reference>
<dbReference type="AlphaFoldDB" id="A0A2V2MXX4"/>
<evidence type="ECO:0000313" key="2">
    <source>
        <dbReference type="EMBL" id="PWR71100.1"/>
    </source>
</evidence>
<dbReference type="InterPro" id="IPR029052">
    <property type="entry name" value="Metallo-depent_PP-like"/>
</dbReference>
<dbReference type="PANTHER" id="PTHR43143:SF1">
    <property type="entry name" value="SERINE_THREONINE-PROTEIN PHOSPHATASE CPPED1"/>
    <property type="match status" value="1"/>
</dbReference>
<organism evidence="2 3">
    <name type="scientific">Methanospirillum stamsii</name>
    <dbReference type="NCBI Taxonomy" id="1277351"/>
    <lineage>
        <taxon>Archaea</taxon>
        <taxon>Methanobacteriati</taxon>
        <taxon>Methanobacteriota</taxon>
        <taxon>Stenosarchaea group</taxon>
        <taxon>Methanomicrobia</taxon>
        <taxon>Methanomicrobiales</taxon>
        <taxon>Methanospirillaceae</taxon>
        <taxon>Methanospirillum</taxon>
    </lineage>
</organism>
<name>A0A2V2MXX4_9EURY</name>
<sequence length="569" mass="62714">MNVPYRFVKPGFTIGILIAVLLITVAVGAYPIDSKVVTTLDRTVLPVAVPSTSPAILPYEVSLYSNNGYGNWEYGDGLGYEKRLDLLSPLYNNTTGTNSGKLLRFFDMTDIHIIDEETPAQAIYYGYMGGESSGYSPVMLSTTQVLDAAVQTINALHKEEPFDFGISLGDAANNEQYNEIRWYIDVLDGKTINPDSGVKDDPVPGPLNDYQDEYKAAGLNTSIPWYQVLGNHDHNWIGTNPPDDYLKTNYTGEYILNMGNIFTDPSGIKSRGLYMGSIDGRTVYGEIIGVGNVSDFRTPPKVLAADPDRRVLSVSEWMGEFFNTTSHPMGHGFNRSDAEAGIAYYSFEPTPDMPIKVIVLDDTQPATDADAGGYGHGSLDQKQFDWLVSELDQGQADGKLMIIAAHIPVGVEGSGSSLDEYMAWSSVAEISEQQLLDKLHEYPNLILWIAGHRHFNTITPQVSPDPDHPELGFWEVETSSLRDFPQQFRTFDIVRNSDNTISIFTTNVDPAVKEGTIAAQSRSYGVAAMEIFNSTLPYLPSGSYNAELVKPLSLEMQEKIQNYGTPVIP</sequence>
<dbReference type="NCBIfam" id="TIGR03768">
    <property type="entry name" value="RPA4764"/>
    <property type="match status" value="1"/>
</dbReference>
<dbReference type="OrthoDB" id="105086at2157"/>